<feature type="compositionally biased region" description="Low complexity" evidence="1">
    <location>
        <begin position="571"/>
        <end position="582"/>
    </location>
</feature>
<reference evidence="2 3" key="1">
    <citation type="journal article" date="2020" name="ISME J.">
        <title>Uncovering the hidden diversity of litter-decomposition mechanisms in mushroom-forming fungi.</title>
        <authorList>
            <person name="Floudas D."/>
            <person name="Bentzer J."/>
            <person name="Ahren D."/>
            <person name="Johansson T."/>
            <person name="Persson P."/>
            <person name="Tunlid A."/>
        </authorList>
    </citation>
    <scope>NUCLEOTIDE SEQUENCE [LARGE SCALE GENOMIC DNA]</scope>
    <source>
        <strain evidence="2 3">CBS 101986</strain>
    </source>
</reference>
<dbReference type="AlphaFoldDB" id="A0A8H5EQZ5"/>
<feature type="region of interest" description="Disordered" evidence="1">
    <location>
        <begin position="481"/>
        <end position="513"/>
    </location>
</feature>
<keyword evidence="3" id="KW-1185">Reference proteome</keyword>
<protein>
    <recommendedName>
        <fullName evidence="4">Pentacotripeptide-repeat region of PRORP domain-containing protein</fullName>
    </recommendedName>
</protein>
<sequence>MYRLRFFKPSSTFRNAKNLSTIHPPKETGRPSIFDKVSAFLDSHPGRDPSTFIFKRLKEQHPNGNVPFSEFNSLFDWLAQRNIRRAAKNVFVAMRDAGYASPGSVEARMLVMFMQDWDSEDNTMQCAMAERLVSLVEDKGFTEKDMYGILRLAASQDMDKRVVLFAMDAFRRGKGDIDKYLPALDLLPVAVEAAVRGGSVGEAFAMLEEVGVAFREEMSSRETPVQTARVRPEQSIRRDHGNFHFKSRSAAQQSLRVAYGSLLTSLRDIGAWKTDTHIVGRALRGLEAAGVAPDTTLLNLAMMQAVHTKQYPLALSMYKQMLKEGLAKGQSPDEYTYEVLFTLWEAGLSKRSLHRAFSSVAPRILFRALLTATDPLCIEDIPVSTSTATPTTPINRTTAKPLVLSEPLLMRILRVFLYQKDYAGAYVALSYMTSKTAGITIDSWHAVYYVVVHHLIRRVFAEPPGPLGQARWSEGFLGTSLRSPGPLSDGTRTVTGSVGSKDGPEKPHRPIGSVRLPLNAQTTNYVLEVIARMNWSITDPLYPRHDELPADSTHLFSPLASASKAEPIWGSNSNSNSKSSSNHPTSTNISGRHEFKYSVPSMFMMEHVAPPNLPPGFVWAVEPLQRLLLRALYADAVLDYRRAGRRSRFAARLTHRPLHMQSQGITECKLKVKEKLHKACNNMLPLRKHRSAVPVWSE</sequence>
<organism evidence="2 3">
    <name type="scientific">Psilocybe cf. subviscida</name>
    <dbReference type="NCBI Taxonomy" id="2480587"/>
    <lineage>
        <taxon>Eukaryota</taxon>
        <taxon>Fungi</taxon>
        <taxon>Dikarya</taxon>
        <taxon>Basidiomycota</taxon>
        <taxon>Agaricomycotina</taxon>
        <taxon>Agaricomycetes</taxon>
        <taxon>Agaricomycetidae</taxon>
        <taxon>Agaricales</taxon>
        <taxon>Agaricineae</taxon>
        <taxon>Strophariaceae</taxon>
        <taxon>Psilocybe</taxon>
    </lineage>
</organism>
<dbReference type="Proteomes" id="UP000567179">
    <property type="component" value="Unassembled WGS sequence"/>
</dbReference>
<name>A0A8H5EQZ5_9AGAR</name>
<accession>A0A8H5EQZ5</accession>
<gene>
    <name evidence="2" type="ORF">D9619_012763</name>
</gene>
<comment type="caution">
    <text evidence="2">The sequence shown here is derived from an EMBL/GenBank/DDBJ whole genome shotgun (WGS) entry which is preliminary data.</text>
</comment>
<evidence type="ECO:0000313" key="3">
    <source>
        <dbReference type="Proteomes" id="UP000567179"/>
    </source>
</evidence>
<evidence type="ECO:0000313" key="2">
    <source>
        <dbReference type="EMBL" id="KAF5309175.1"/>
    </source>
</evidence>
<evidence type="ECO:0000256" key="1">
    <source>
        <dbReference type="SAM" id="MobiDB-lite"/>
    </source>
</evidence>
<dbReference type="EMBL" id="JAACJJ010000060">
    <property type="protein sequence ID" value="KAF5309175.1"/>
    <property type="molecule type" value="Genomic_DNA"/>
</dbReference>
<feature type="region of interest" description="Disordered" evidence="1">
    <location>
        <begin position="567"/>
        <end position="591"/>
    </location>
</feature>
<dbReference type="OrthoDB" id="185373at2759"/>
<evidence type="ECO:0008006" key="4">
    <source>
        <dbReference type="Google" id="ProtNLM"/>
    </source>
</evidence>
<proteinExistence type="predicted"/>